<evidence type="ECO:0000313" key="4">
    <source>
        <dbReference type="Proteomes" id="UP001652700"/>
    </source>
</evidence>
<organism evidence="3 4">
    <name type="scientific">Diabrotica virgifera virgifera</name>
    <name type="common">western corn rootworm</name>
    <dbReference type="NCBI Taxonomy" id="50390"/>
    <lineage>
        <taxon>Eukaryota</taxon>
        <taxon>Metazoa</taxon>
        <taxon>Ecdysozoa</taxon>
        <taxon>Arthropoda</taxon>
        <taxon>Hexapoda</taxon>
        <taxon>Insecta</taxon>
        <taxon>Pterygota</taxon>
        <taxon>Neoptera</taxon>
        <taxon>Endopterygota</taxon>
        <taxon>Coleoptera</taxon>
        <taxon>Polyphaga</taxon>
        <taxon>Cucujiformia</taxon>
        <taxon>Chrysomeloidea</taxon>
        <taxon>Chrysomelidae</taxon>
        <taxon>Galerucinae</taxon>
        <taxon>Diabroticina</taxon>
        <taxon>Diabroticites</taxon>
        <taxon>Diabrotica</taxon>
    </lineage>
</organism>
<evidence type="ECO:0000313" key="3">
    <source>
        <dbReference type="EnsemblMetazoa" id="XP_050498931.1"/>
    </source>
</evidence>
<feature type="compositionally biased region" description="Polar residues" evidence="1">
    <location>
        <begin position="304"/>
        <end position="336"/>
    </location>
</feature>
<proteinExistence type="predicted"/>
<dbReference type="RefSeq" id="XP_050498931.1">
    <property type="nucleotide sequence ID" value="XM_050642974.1"/>
</dbReference>
<keyword evidence="4" id="KW-1185">Reference proteome</keyword>
<feature type="compositionally biased region" description="Low complexity" evidence="1">
    <location>
        <begin position="40"/>
        <end position="67"/>
    </location>
</feature>
<protein>
    <recommendedName>
        <fullName evidence="5">Hornerin-like</fullName>
    </recommendedName>
</protein>
<evidence type="ECO:0008006" key="5">
    <source>
        <dbReference type="Google" id="ProtNLM"/>
    </source>
</evidence>
<feature type="region of interest" description="Disordered" evidence="1">
    <location>
        <begin position="28"/>
        <end position="368"/>
    </location>
</feature>
<dbReference type="Proteomes" id="UP001652700">
    <property type="component" value="Unplaced"/>
</dbReference>
<feature type="chain" id="PRO_5045900345" description="Hornerin-like" evidence="2">
    <location>
        <begin position="29"/>
        <end position="809"/>
    </location>
</feature>
<dbReference type="GeneID" id="114331857"/>
<dbReference type="PROSITE" id="PS51257">
    <property type="entry name" value="PROKAR_LIPOPROTEIN"/>
    <property type="match status" value="1"/>
</dbReference>
<accession>A0ABM5JLX0</accession>
<name>A0ABM5JLX0_DIAVI</name>
<feature type="compositionally biased region" description="Polar residues" evidence="1">
    <location>
        <begin position="170"/>
        <end position="195"/>
    </location>
</feature>
<sequence length="809" mass="86644">MKMLIKVSDLLILCCVLLLIACIHDSDAKRGGGSRGGGSRSKSTSGGSSWWWSSNKKSSSSSSKTSSVATGAHAPAPAPKAPAPQHDTIKKQTSHVSHQQPASNPNYGNNQQNPIGWNVPGNKQVSGGSSWWWSSNKKSSSSSSKTPSLATGAHAPAPAPKAPAPHYNTIKKQTSHVSHQPASNPHYGNNQQNPIGWNVPGNKQAPKAPASQHDTIKKQTSHVSHQPASNPHHGNKQQNAMGWNIPGNKQAPKASAPQHDTIKKQTSHVSHQQPASSPHYGNNQQNPNGWNVQGNKQAGHHQTHSYPTGNQPHGSWPNSGQYPHQHGSWGTQHGSYGNQHGGWGNQQHGGWGGQQQSGWGGQHGGWGGQHGGYGGQNYGGWGNGYSNPGYSGYGGMQRGGFMGGGYGGGMGGYGMGMGMGMGMGGMGGYGGYGMQRKSGFFSGGSTFGNILTGMAIYHVTSSLVKGIFGVGQKRPYNVYNYYNQPPEAREEIKLPSNLLTMCEGNLTTVCTGATAICTTNNTVLCVVTMSQAAPCADEKAMCINTTIPCADKSDPLCQNTTQQQTETTVNLPCYTNLSVDINLLNEPGAAKTGDDYQYCVTTMAVAGPEYSKCSDESILEKFNYRNILAGNYIWNLTVIPMMRKYQSYNYDNPTQTPSGELNLPLTALIPCIDNATVVCAPELVTICTGFGEVMCIKPLTATTYCEQYNTTCQTSQIECQENIEQDILCQNKTEEELVIKEEKKFVNVEMPCFANVTLNTNLPNFDITTFNGTIPASAPSSFMYHYHFCLITLSIPGPETDMCLIGDGN</sequence>
<reference evidence="3" key="1">
    <citation type="submission" date="2025-05" db="UniProtKB">
        <authorList>
            <consortium name="EnsemblMetazoa"/>
        </authorList>
    </citation>
    <scope>IDENTIFICATION</scope>
</reference>
<feature type="compositionally biased region" description="Gly residues" evidence="1">
    <location>
        <begin position="339"/>
        <end position="368"/>
    </location>
</feature>
<evidence type="ECO:0000256" key="2">
    <source>
        <dbReference type="SAM" id="SignalP"/>
    </source>
</evidence>
<evidence type="ECO:0000256" key="1">
    <source>
        <dbReference type="SAM" id="MobiDB-lite"/>
    </source>
</evidence>
<feature type="compositionally biased region" description="Polar residues" evidence="1">
    <location>
        <begin position="94"/>
        <end position="125"/>
    </location>
</feature>
<feature type="signal peptide" evidence="2">
    <location>
        <begin position="1"/>
        <end position="28"/>
    </location>
</feature>
<keyword evidence="2" id="KW-0732">Signal</keyword>
<feature type="compositionally biased region" description="Polar residues" evidence="1">
    <location>
        <begin position="267"/>
        <end position="296"/>
    </location>
</feature>
<feature type="compositionally biased region" description="Low complexity" evidence="1">
    <location>
        <begin position="126"/>
        <end position="145"/>
    </location>
</feature>
<dbReference type="EnsemblMetazoa" id="XM_050642974.1">
    <property type="protein sequence ID" value="XP_050498931.1"/>
    <property type="gene ID" value="LOC114331857"/>
</dbReference>